<organism evidence="2 3">
    <name type="scientific">Cupriavidus taiwanensis</name>
    <dbReference type="NCBI Taxonomy" id="164546"/>
    <lineage>
        <taxon>Bacteria</taxon>
        <taxon>Pseudomonadati</taxon>
        <taxon>Pseudomonadota</taxon>
        <taxon>Betaproteobacteria</taxon>
        <taxon>Burkholderiales</taxon>
        <taxon>Burkholderiaceae</taxon>
        <taxon>Cupriavidus</taxon>
    </lineage>
</organism>
<protein>
    <submittedName>
        <fullName evidence="2">Uncharacterized protein</fullName>
    </submittedName>
</protein>
<name>A0A975XH27_9BURK</name>
<feature type="compositionally biased region" description="Basic residues" evidence="1">
    <location>
        <begin position="8"/>
        <end position="22"/>
    </location>
</feature>
<feature type="compositionally biased region" description="Polar residues" evidence="1">
    <location>
        <begin position="233"/>
        <end position="250"/>
    </location>
</feature>
<accession>A0A975XH27</accession>
<proteinExistence type="predicted"/>
<gene>
    <name evidence="2" type="ORF">CBM2589_A90811</name>
</gene>
<feature type="region of interest" description="Disordered" evidence="1">
    <location>
        <begin position="125"/>
        <end position="147"/>
    </location>
</feature>
<evidence type="ECO:0000313" key="2">
    <source>
        <dbReference type="EMBL" id="SOY69476.1"/>
    </source>
</evidence>
<evidence type="ECO:0000313" key="3">
    <source>
        <dbReference type="Proteomes" id="UP000256297"/>
    </source>
</evidence>
<dbReference type="Proteomes" id="UP000256297">
    <property type="component" value="Chromosome CBM2589_a"/>
</dbReference>
<sequence length="261" mass="29370">MERDRGRLPHRARRRVRQHQRRRADAPAGRHLDLPGAGTGGRVSPGLAMGIRRQRDVSRFVLRQGRGQQRQPRRRRARLHHGRPRQLPRAVRARAAPWRRWQIHRQHQAQCRQYAGCRWLHGVQPRRQLQHPRRRQGPDPAGRAEQRDQQALLGLPVRELHPAGGPAQHQPDGEDRVLKAIARPHRHPLSGAGFLLVRRPGGARLDAVDFVDAPALTPAPLPQAGEGSKPAAASNSQRVHLPRPSNSRLRTPSPARGRGLG</sequence>
<feature type="compositionally biased region" description="Low complexity" evidence="1">
    <location>
        <begin position="215"/>
        <end position="224"/>
    </location>
</feature>
<feature type="compositionally biased region" description="Basic and acidic residues" evidence="1">
    <location>
        <begin position="23"/>
        <end position="33"/>
    </location>
</feature>
<feature type="region of interest" description="Disordered" evidence="1">
    <location>
        <begin position="1"/>
        <end position="93"/>
    </location>
</feature>
<feature type="region of interest" description="Disordered" evidence="1">
    <location>
        <begin position="215"/>
        <end position="261"/>
    </location>
</feature>
<feature type="compositionally biased region" description="Basic residues" evidence="1">
    <location>
        <begin position="71"/>
        <end position="86"/>
    </location>
</feature>
<dbReference type="AlphaFoldDB" id="A0A975XH27"/>
<comment type="caution">
    <text evidence="2">The sequence shown here is derived from an EMBL/GenBank/DDBJ whole genome shotgun (WGS) entry which is preliminary data.</text>
</comment>
<evidence type="ECO:0000256" key="1">
    <source>
        <dbReference type="SAM" id="MobiDB-lite"/>
    </source>
</evidence>
<reference evidence="2 3" key="1">
    <citation type="submission" date="2018-01" db="EMBL/GenBank/DDBJ databases">
        <authorList>
            <person name="Clerissi C."/>
        </authorList>
    </citation>
    <scope>NUCLEOTIDE SEQUENCE [LARGE SCALE GENOMIC DNA]</scope>
    <source>
        <strain evidence="2">Cupriavidus taiwanensis STM 3521</strain>
    </source>
</reference>
<dbReference type="EMBL" id="OFSP01000039">
    <property type="protein sequence ID" value="SOY69476.1"/>
    <property type="molecule type" value="Genomic_DNA"/>
</dbReference>